<reference evidence="2 3" key="1">
    <citation type="submission" date="2015-12" db="EMBL/GenBank/DDBJ databases">
        <authorList>
            <person name="Shamseldin A."/>
            <person name="Moawad H."/>
            <person name="Abd El-Rahim W.M."/>
            <person name="Sadowsky M.J."/>
        </authorList>
    </citation>
    <scope>NUCLEOTIDE SEQUENCE [LARGE SCALE GENOMIC DNA]</scope>
    <source>
        <strain evidence="2 3">SM2</strain>
    </source>
</reference>
<protein>
    <recommendedName>
        <fullName evidence="4">GH18 domain-containing protein</fullName>
    </recommendedName>
</protein>
<dbReference type="AlphaFoldDB" id="A0A127M657"/>
<dbReference type="EMBL" id="CP014544">
    <property type="protein sequence ID" value="AMO68744.1"/>
    <property type="molecule type" value="Genomic_DNA"/>
</dbReference>
<gene>
    <name evidence="2" type="ORF">AZF00_10755</name>
</gene>
<sequence>MVKTKTCAALLSITLNFNVAVFASAPSNAVSGPDFSGHAAWVYDSLNVPGQARQLQAGFFIDAINDYNTQADRKHQISSIYSYHASMEMYCRGGAHNCSPANLKLSFASPQHPLGKHAEKSSVARYRHGVKARDGHQPVKAVAIIDGVVNGQYQGSLKGLNELPQRLAEGFADKVSAAICADANIDGVQFDLEPLNLESHNGQYFFYRRIAENFAGKRDMGGINCVTSSHPAGRFFSVFAPTRALRPGSGSAANMHQITNSHRNGYMIAPIYDLDGSPLGHATPVADYQQMARRQLQQLNSWATQARVPFKIGVPAAASVHEYVRCAGPPCKNQGAAPDSQLAYVQALMTALSATGVRDNTLFHGNVIWAWSRGISHGGASFMPEAPPTEVLSYLIKNL</sequence>
<evidence type="ECO:0000313" key="2">
    <source>
        <dbReference type="EMBL" id="AMO68744.1"/>
    </source>
</evidence>
<keyword evidence="1" id="KW-0732">Signal</keyword>
<evidence type="ECO:0008006" key="4">
    <source>
        <dbReference type="Google" id="ProtNLM"/>
    </source>
</evidence>
<organism evidence="2 3">
    <name type="scientific">Zhongshania aliphaticivorans</name>
    <dbReference type="NCBI Taxonomy" id="1470434"/>
    <lineage>
        <taxon>Bacteria</taxon>
        <taxon>Pseudomonadati</taxon>
        <taxon>Pseudomonadota</taxon>
        <taxon>Gammaproteobacteria</taxon>
        <taxon>Cellvibrionales</taxon>
        <taxon>Spongiibacteraceae</taxon>
        <taxon>Zhongshania</taxon>
    </lineage>
</organism>
<evidence type="ECO:0000313" key="3">
    <source>
        <dbReference type="Proteomes" id="UP000074119"/>
    </source>
</evidence>
<evidence type="ECO:0000256" key="1">
    <source>
        <dbReference type="SAM" id="SignalP"/>
    </source>
</evidence>
<dbReference type="STRING" id="1470434.AZF00_10755"/>
<dbReference type="KEGG" id="zal:AZF00_10755"/>
<feature type="chain" id="PRO_5007275056" description="GH18 domain-containing protein" evidence="1">
    <location>
        <begin position="24"/>
        <end position="399"/>
    </location>
</feature>
<accession>A0A127M657</accession>
<name>A0A127M657_9GAMM</name>
<feature type="signal peptide" evidence="1">
    <location>
        <begin position="1"/>
        <end position="23"/>
    </location>
</feature>
<proteinExistence type="predicted"/>
<dbReference type="Proteomes" id="UP000074119">
    <property type="component" value="Chromosome"/>
</dbReference>
<dbReference type="RefSeq" id="WP_008249543.1">
    <property type="nucleotide sequence ID" value="NZ_CP014544.1"/>
</dbReference>